<keyword evidence="8" id="KW-1185">Reference proteome</keyword>
<protein>
    <recommendedName>
        <fullName evidence="6">BED-type domain-containing protein</fullName>
    </recommendedName>
</protein>
<evidence type="ECO:0000313" key="8">
    <source>
        <dbReference type="Proteomes" id="UP001237642"/>
    </source>
</evidence>
<dbReference type="Proteomes" id="UP001237642">
    <property type="component" value="Unassembled WGS sequence"/>
</dbReference>
<evidence type="ECO:0000256" key="5">
    <source>
        <dbReference type="SAM" id="MobiDB-lite"/>
    </source>
</evidence>
<evidence type="ECO:0000256" key="1">
    <source>
        <dbReference type="ARBA" id="ARBA00022723"/>
    </source>
</evidence>
<evidence type="ECO:0000259" key="6">
    <source>
        <dbReference type="PROSITE" id="PS50808"/>
    </source>
</evidence>
<dbReference type="GO" id="GO:1990837">
    <property type="term" value="F:sequence-specific double-stranded DNA binding"/>
    <property type="evidence" value="ECO:0007669"/>
    <property type="project" value="TreeGrafter"/>
</dbReference>
<dbReference type="SUPFAM" id="SSF57667">
    <property type="entry name" value="beta-beta-alpha zinc fingers"/>
    <property type="match status" value="1"/>
</dbReference>
<dbReference type="EMBL" id="JAUIZM010000005">
    <property type="protein sequence ID" value="KAK1383106.1"/>
    <property type="molecule type" value="Genomic_DNA"/>
</dbReference>
<dbReference type="Pfam" id="PF02892">
    <property type="entry name" value="zf-BED"/>
    <property type="match status" value="1"/>
</dbReference>
<comment type="caution">
    <text evidence="7">The sequence shown here is derived from an EMBL/GenBank/DDBJ whole genome shotgun (WGS) entry which is preliminary data.</text>
</comment>
<feature type="compositionally biased region" description="Basic and acidic residues" evidence="5">
    <location>
        <begin position="60"/>
        <end position="83"/>
    </location>
</feature>
<evidence type="ECO:0000256" key="2">
    <source>
        <dbReference type="ARBA" id="ARBA00022771"/>
    </source>
</evidence>
<feature type="region of interest" description="Disordered" evidence="5">
    <location>
        <begin position="1"/>
        <end position="22"/>
    </location>
</feature>
<dbReference type="GO" id="GO:0005634">
    <property type="term" value="C:nucleus"/>
    <property type="evidence" value="ECO:0007669"/>
    <property type="project" value="TreeGrafter"/>
</dbReference>
<organism evidence="7 8">
    <name type="scientific">Heracleum sosnowskyi</name>
    <dbReference type="NCBI Taxonomy" id="360622"/>
    <lineage>
        <taxon>Eukaryota</taxon>
        <taxon>Viridiplantae</taxon>
        <taxon>Streptophyta</taxon>
        <taxon>Embryophyta</taxon>
        <taxon>Tracheophyta</taxon>
        <taxon>Spermatophyta</taxon>
        <taxon>Magnoliopsida</taxon>
        <taxon>eudicotyledons</taxon>
        <taxon>Gunneridae</taxon>
        <taxon>Pentapetalae</taxon>
        <taxon>asterids</taxon>
        <taxon>campanulids</taxon>
        <taxon>Apiales</taxon>
        <taxon>Apiaceae</taxon>
        <taxon>Apioideae</taxon>
        <taxon>apioid superclade</taxon>
        <taxon>Tordylieae</taxon>
        <taxon>Tordyliinae</taxon>
        <taxon>Heracleum</taxon>
    </lineage>
</organism>
<proteinExistence type="predicted"/>
<feature type="domain" description="BED-type" evidence="6">
    <location>
        <begin position="90"/>
        <end position="150"/>
    </location>
</feature>
<keyword evidence="3" id="KW-0862">Zinc</keyword>
<dbReference type="GO" id="GO:0008270">
    <property type="term" value="F:zinc ion binding"/>
    <property type="evidence" value="ECO:0007669"/>
    <property type="project" value="UniProtKB-KW"/>
</dbReference>
<dbReference type="InterPro" id="IPR053031">
    <property type="entry name" value="Cuticle_assoc_protein"/>
</dbReference>
<sequence length="217" mass="25347">MDSKNKKKKKVQRIEVNPENAPYVEDSHITVGSFANESLSEKDIEQEELSQLSTKRKRVGKDVDSNGPEMERDESVPEKDNKPYQRKPRKKTTSVWKYMDTIKDANGVVEGSRCKLCSQDFMRSDSSSTSSMKRHLTKCLKMHRQLLQPQLQFQQGLGVEVQLSAFKYDHVVIREKVSHYVMINELPFLHVESFMWNEIMRTATPFYEKNNSRNVKR</sequence>
<dbReference type="SMART" id="SM00614">
    <property type="entry name" value="ZnF_BED"/>
    <property type="match status" value="1"/>
</dbReference>
<reference evidence="7" key="1">
    <citation type="submission" date="2023-02" db="EMBL/GenBank/DDBJ databases">
        <title>Genome of toxic invasive species Heracleum sosnowskyi carries increased number of genes despite the absence of recent whole-genome duplications.</title>
        <authorList>
            <person name="Schelkunov M."/>
            <person name="Shtratnikova V."/>
            <person name="Makarenko M."/>
            <person name="Klepikova A."/>
            <person name="Omelchenko D."/>
            <person name="Novikova G."/>
            <person name="Obukhova E."/>
            <person name="Bogdanov V."/>
            <person name="Penin A."/>
            <person name="Logacheva M."/>
        </authorList>
    </citation>
    <scope>NUCLEOTIDE SEQUENCE</scope>
    <source>
        <strain evidence="7">Hsosn_3</strain>
        <tissue evidence="7">Leaf</tissue>
    </source>
</reference>
<gene>
    <name evidence="7" type="ORF">POM88_020841</name>
</gene>
<dbReference type="AlphaFoldDB" id="A0AAD8ICR0"/>
<reference evidence="7" key="2">
    <citation type="submission" date="2023-05" db="EMBL/GenBank/DDBJ databases">
        <authorList>
            <person name="Schelkunov M.I."/>
        </authorList>
    </citation>
    <scope>NUCLEOTIDE SEQUENCE</scope>
    <source>
        <strain evidence="7">Hsosn_3</strain>
        <tissue evidence="7">Leaf</tissue>
    </source>
</reference>
<evidence type="ECO:0000256" key="3">
    <source>
        <dbReference type="ARBA" id="ARBA00022833"/>
    </source>
</evidence>
<feature type="region of interest" description="Disordered" evidence="5">
    <location>
        <begin position="37"/>
        <end position="91"/>
    </location>
</feature>
<name>A0AAD8ICR0_9APIA</name>
<evidence type="ECO:0000256" key="4">
    <source>
        <dbReference type="PROSITE-ProRule" id="PRU00027"/>
    </source>
</evidence>
<dbReference type="PROSITE" id="PS50808">
    <property type="entry name" value="ZF_BED"/>
    <property type="match status" value="1"/>
</dbReference>
<keyword evidence="2 4" id="KW-0863">Zinc-finger</keyword>
<dbReference type="GO" id="GO:0006357">
    <property type="term" value="P:regulation of transcription by RNA polymerase II"/>
    <property type="evidence" value="ECO:0007669"/>
    <property type="project" value="TreeGrafter"/>
</dbReference>
<dbReference type="InterPro" id="IPR036236">
    <property type="entry name" value="Znf_C2H2_sf"/>
</dbReference>
<keyword evidence="1" id="KW-0479">Metal-binding</keyword>
<dbReference type="InterPro" id="IPR003656">
    <property type="entry name" value="Znf_BED"/>
</dbReference>
<feature type="compositionally biased region" description="Basic residues" evidence="5">
    <location>
        <begin position="1"/>
        <end position="11"/>
    </location>
</feature>
<dbReference type="PANTHER" id="PTHR34396:SF27">
    <property type="entry name" value="OS08G0208700 PROTEIN"/>
    <property type="match status" value="1"/>
</dbReference>
<dbReference type="PANTHER" id="PTHR34396">
    <property type="entry name" value="OS03G0264950 PROTEIN-RELATED"/>
    <property type="match status" value="1"/>
</dbReference>
<evidence type="ECO:0000313" key="7">
    <source>
        <dbReference type="EMBL" id="KAK1383106.1"/>
    </source>
</evidence>
<accession>A0AAD8ICR0</accession>